<dbReference type="PANTHER" id="PTHR20963:SF55">
    <property type="entry name" value="PHOSPHATASE, PUTATIVE-RELATED"/>
    <property type="match status" value="1"/>
</dbReference>
<dbReference type="KEGG" id="ksn:43588696"/>
<evidence type="ECO:0000313" key="1">
    <source>
        <dbReference type="EMBL" id="WWD16255.1"/>
    </source>
</evidence>
<dbReference type="PANTHER" id="PTHR20963">
    <property type="entry name" value="MULTIPLE INOSITOL POLYPHOSPHATE PHOSPHATASE-RELATED"/>
    <property type="match status" value="1"/>
</dbReference>
<reference evidence="1" key="2">
    <citation type="submission" date="2024-01" db="EMBL/GenBank/DDBJ databases">
        <title>Comparative genomics of Cryptococcus and Kwoniella reveals pathogenesis evolution and contrasting modes of karyotype evolution via chromosome fusion or intercentromeric recombination.</title>
        <authorList>
            <person name="Coelho M.A."/>
            <person name="David-Palma M."/>
            <person name="Shea T."/>
            <person name="Bowers K."/>
            <person name="McGinley-Smith S."/>
            <person name="Mohammad A.W."/>
            <person name="Gnirke A."/>
            <person name="Yurkov A.M."/>
            <person name="Nowrousian M."/>
            <person name="Sun S."/>
            <person name="Cuomo C.A."/>
            <person name="Heitman J."/>
        </authorList>
    </citation>
    <scope>NUCLEOTIDE SEQUENCE</scope>
    <source>
        <strain evidence="1">CBS 12478</strain>
    </source>
</reference>
<dbReference type="EMBL" id="CP144051">
    <property type="protein sequence ID" value="WWD16255.1"/>
    <property type="molecule type" value="Genomic_DNA"/>
</dbReference>
<keyword evidence="2" id="KW-1185">Reference proteome</keyword>
<dbReference type="AlphaFoldDB" id="A0A5M6C0N2"/>
<dbReference type="InterPro" id="IPR029033">
    <property type="entry name" value="His_PPase_superfam"/>
</dbReference>
<dbReference type="Pfam" id="PF00328">
    <property type="entry name" value="His_Phos_2"/>
    <property type="match status" value="1"/>
</dbReference>
<evidence type="ECO:0000313" key="2">
    <source>
        <dbReference type="Proteomes" id="UP000322225"/>
    </source>
</evidence>
<protein>
    <submittedName>
        <fullName evidence="1">Uncharacterized protein</fullName>
    </submittedName>
</protein>
<dbReference type="OrthoDB" id="6509975at2759"/>
<dbReference type="RefSeq" id="XP_031861038.1">
    <property type="nucleotide sequence ID" value="XM_032004560.1"/>
</dbReference>
<dbReference type="PROSITE" id="PS00616">
    <property type="entry name" value="HIS_ACID_PHOSPHAT_1"/>
    <property type="match status" value="1"/>
</dbReference>
<dbReference type="SUPFAM" id="SSF53254">
    <property type="entry name" value="Phosphoglycerate mutase-like"/>
    <property type="match status" value="1"/>
</dbReference>
<accession>A0A5M6C0N2</accession>
<organism evidence="1 2">
    <name type="scientific">Kwoniella shandongensis</name>
    <dbReference type="NCBI Taxonomy" id="1734106"/>
    <lineage>
        <taxon>Eukaryota</taxon>
        <taxon>Fungi</taxon>
        <taxon>Dikarya</taxon>
        <taxon>Basidiomycota</taxon>
        <taxon>Agaricomycotina</taxon>
        <taxon>Tremellomycetes</taxon>
        <taxon>Tremellales</taxon>
        <taxon>Cryptococcaceae</taxon>
        <taxon>Kwoniella</taxon>
    </lineage>
</organism>
<dbReference type="InterPro" id="IPR000560">
    <property type="entry name" value="His_Pase_clade-2"/>
</dbReference>
<dbReference type="InterPro" id="IPR033379">
    <property type="entry name" value="Acid_Pase_AS"/>
</dbReference>
<dbReference type="FunFam" id="3.40.50.1240:FF:000033">
    <property type="entry name" value="Chromosome 12, whole genome shotgun sequence"/>
    <property type="match status" value="1"/>
</dbReference>
<dbReference type="Gene3D" id="3.40.50.1240">
    <property type="entry name" value="Phosphoglycerate mutase-like"/>
    <property type="match status" value="1"/>
</dbReference>
<dbReference type="Proteomes" id="UP000322225">
    <property type="component" value="Chromosome 1"/>
</dbReference>
<proteinExistence type="predicted"/>
<sequence length="549" mass="59555">MRAALFALLPVLAHAAVVDKRASADVGSTTADVFPPASTTVNSQAFPAESVVGYPGLTVTGVEPAAIQTATAYAYNNGKSGNYPLVADVPEDASPDSNYDIFKYWGNLSPWYSVKSSDYGLPDASPVVPENGTITQVHLLYRHGARYPTDGAPPSAFAARLANATKQDGGFTAWGELDFLNSWTYKLGAELLTPFGRLQNFELGVAFRQQYGHLLNNFTEAGVLPVFRTESQDRMVKTAENFAAGVFGVPEYQDQVNIEIVVETNGLNNTGAPYETCPNSNIASRGSIGSTAATAFAKNAFNGTISRLQGQINGYTVTPTDIIAMLQLCSYETDALGYSAFCKLFTKEDFENYETYYDISFYYNNGAGSPVAAAQGKGYLEEFVARFTNTRITTSDSDVNSTLDADPTYFPLNQSIYADATHEVVLLDTFTAFNLTALFSSGPVATDKKSNSSFVASKVVPFGTHMHVQVIEVPHMTPTKQIRFLINDAVIPIDQSYEGCSWNKDGLCAFDTVVAALQKRIAEIDYDYDCFGNYTAYPGIDYNGRAPRS</sequence>
<name>A0A5M6C0N2_9TREE</name>
<dbReference type="CDD" id="cd07061">
    <property type="entry name" value="HP_HAP_like"/>
    <property type="match status" value="1"/>
</dbReference>
<dbReference type="GO" id="GO:0003993">
    <property type="term" value="F:acid phosphatase activity"/>
    <property type="evidence" value="ECO:0007669"/>
    <property type="project" value="TreeGrafter"/>
</dbReference>
<dbReference type="GeneID" id="43588696"/>
<reference evidence="1" key="1">
    <citation type="submission" date="2017-08" db="EMBL/GenBank/DDBJ databases">
        <authorList>
            <person name="Cuomo C."/>
            <person name="Billmyre B."/>
            <person name="Heitman J."/>
        </authorList>
    </citation>
    <scope>NUCLEOTIDE SEQUENCE</scope>
    <source>
        <strain evidence="1">CBS 12478</strain>
    </source>
</reference>
<gene>
    <name evidence="1" type="ORF">CI109_100681</name>
</gene>